<dbReference type="EMBL" id="JAAGLQ010000463">
    <property type="protein sequence ID" value="NEA18049.1"/>
    <property type="molecule type" value="Genomic_DNA"/>
</dbReference>
<reference evidence="3 4" key="1">
    <citation type="submission" date="2020-01" db="EMBL/GenBank/DDBJ databases">
        <title>Insect and environment-associated Actinomycetes.</title>
        <authorList>
            <person name="Currrie C."/>
            <person name="Chevrette M."/>
            <person name="Carlson C."/>
            <person name="Stubbendieck R."/>
            <person name="Wendt-Pienkowski E."/>
        </authorList>
    </citation>
    <scope>NUCLEOTIDE SEQUENCE [LARGE SCALE GENOMIC DNA]</scope>
    <source>
        <strain evidence="3 4">SID11342</strain>
    </source>
</reference>
<keyword evidence="1" id="KW-0534">Nitrate assimilation</keyword>
<dbReference type="GO" id="GO:0042128">
    <property type="term" value="P:nitrate assimilation"/>
    <property type="evidence" value="ECO:0007669"/>
    <property type="project" value="UniProtKB-KW"/>
</dbReference>
<feature type="region of interest" description="Disordered" evidence="2">
    <location>
        <begin position="200"/>
        <end position="223"/>
    </location>
</feature>
<dbReference type="InterPro" id="IPR003765">
    <property type="entry name" value="NO3_reductase_chaperone_NarJ"/>
</dbReference>
<dbReference type="InterPro" id="IPR036411">
    <property type="entry name" value="TorD-like_sf"/>
</dbReference>
<protein>
    <submittedName>
        <fullName evidence="3">Nitrate reductase molybdenum cofactor assembly chaperone</fullName>
    </submittedName>
</protein>
<dbReference type="PANTHER" id="PTHR43680">
    <property type="entry name" value="NITRATE REDUCTASE MOLYBDENUM COFACTOR ASSEMBLY CHAPERONE"/>
    <property type="match status" value="1"/>
</dbReference>
<accession>A0A6N9U5V1</accession>
<dbReference type="GO" id="GO:0051082">
    <property type="term" value="F:unfolded protein binding"/>
    <property type="evidence" value="ECO:0007669"/>
    <property type="project" value="InterPro"/>
</dbReference>
<dbReference type="Pfam" id="PF02613">
    <property type="entry name" value="Nitrate_red_del"/>
    <property type="match status" value="1"/>
</dbReference>
<dbReference type="SUPFAM" id="SSF89155">
    <property type="entry name" value="TorD-like"/>
    <property type="match status" value="1"/>
</dbReference>
<dbReference type="InterPro" id="IPR020945">
    <property type="entry name" value="DMSO/NO3_reduct_chaperone"/>
</dbReference>
<organism evidence="3 4">
    <name type="scientific">Streptomyces halstedii</name>
    <dbReference type="NCBI Taxonomy" id="1944"/>
    <lineage>
        <taxon>Bacteria</taxon>
        <taxon>Bacillati</taxon>
        <taxon>Actinomycetota</taxon>
        <taxon>Actinomycetes</taxon>
        <taxon>Kitasatosporales</taxon>
        <taxon>Streptomycetaceae</taxon>
        <taxon>Streptomyces</taxon>
    </lineage>
</organism>
<evidence type="ECO:0000256" key="2">
    <source>
        <dbReference type="SAM" id="MobiDB-lite"/>
    </source>
</evidence>
<feature type="compositionally biased region" description="Basic and acidic residues" evidence="2">
    <location>
        <begin position="206"/>
        <end position="216"/>
    </location>
</feature>
<evidence type="ECO:0000256" key="1">
    <source>
        <dbReference type="ARBA" id="ARBA00023063"/>
    </source>
</evidence>
<evidence type="ECO:0000313" key="4">
    <source>
        <dbReference type="Proteomes" id="UP000471293"/>
    </source>
</evidence>
<dbReference type="GO" id="GO:0051131">
    <property type="term" value="P:chaperone-mediated protein complex assembly"/>
    <property type="evidence" value="ECO:0007669"/>
    <property type="project" value="InterPro"/>
</dbReference>
<dbReference type="PANTHER" id="PTHR43680:SF2">
    <property type="entry name" value="NITRATE REDUCTASE MOLYBDENUM COFACTOR ASSEMBLY CHAPERONE NARJ"/>
    <property type="match status" value="1"/>
</dbReference>
<dbReference type="GO" id="GO:0016530">
    <property type="term" value="F:metallochaperone activity"/>
    <property type="evidence" value="ECO:0007669"/>
    <property type="project" value="TreeGrafter"/>
</dbReference>
<dbReference type="Proteomes" id="UP000471293">
    <property type="component" value="Unassembled WGS sequence"/>
</dbReference>
<gene>
    <name evidence="3" type="primary">narJ</name>
    <name evidence="3" type="ORF">G3I29_21555</name>
</gene>
<dbReference type="AlphaFoldDB" id="A0A6N9U5V1"/>
<dbReference type="RefSeq" id="WP_164346890.1">
    <property type="nucleotide sequence ID" value="NZ_JAAGLQ010000463.1"/>
</dbReference>
<name>A0A6N9U5V1_STRHA</name>
<dbReference type="Gene3D" id="1.10.3480.10">
    <property type="entry name" value="TorD-like"/>
    <property type="match status" value="1"/>
</dbReference>
<sequence length="223" mass="24425">MSAVTGSRRAAALVYQAAGMCLVYPDAMFHERLPLIESGCQDPDIVSFLTHARATDPAELAAHYVRTFDFKNRHSLYLSWWSDGDTRRRGMSLVRFKEVYRAHGLDFTSEELPDFLPAVLEFSAQAGPQLLLEHRPGIELLRLSLTEADTPYARLLDAVCGTLPGPSPQDLTEARRMARAGPPREQVGLAAYGVGRPLLPLLDTGTGDRAETEDGTRMPGGTG</sequence>
<proteinExistence type="predicted"/>
<evidence type="ECO:0000313" key="3">
    <source>
        <dbReference type="EMBL" id="NEA18049.1"/>
    </source>
</evidence>
<dbReference type="NCBIfam" id="TIGR00684">
    <property type="entry name" value="narJ"/>
    <property type="match status" value="1"/>
</dbReference>
<comment type="caution">
    <text evidence="3">The sequence shown here is derived from an EMBL/GenBank/DDBJ whole genome shotgun (WGS) entry which is preliminary data.</text>
</comment>